<dbReference type="InterPro" id="IPR001810">
    <property type="entry name" value="F-box_dom"/>
</dbReference>
<dbReference type="SUPFAM" id="SSF52047">
    <property type="entry name" value="RNI-like"/>
    <property type="match status" value="1"/>
</dbReference>
<keyword evidence="4" id="KW-1185">Reference proteome</keyword>
<protein>
    <recommendedName>
        <fullName evidence="2">F-box domain-containing protein</fullName>
    </recommendedName>
</protein>
<proteinExistence type="predicted"/>
<evidence type="ECO:0000313" key="4">
    <source>
        <dbReference type="Proteomes" id="UP000799772"/>
    </source>
</evidence>
<sequence length="486" mass="53860">MGLDTLPLEILQSVTNELNTVEYGNLRLVCKAIEKQCFDDWAKEYFTTRQFSLTRFSLQALVDISLDVAISPYLHRLILSTDNVELSVPWPPAQGAQALLQYERFIEYQDEQVHFRSTGADHAMLIDAMRRLRNCKTLEIRDYYSRFQGGRTRDNTSWKSYGATTFRKEAGRELTFGSIHGVEQRVSNVFAVAISAAQASQLPLKTFVASLRVHHGLLNLASSVFYIPPAETASYARLLGSLESFTLHVGIHGEITSGPHDLFMRKKTKAFADFMSLAPNLQSLRLNCNDGTPASAFFTEIGPRLPHGVLSCLELGRMRITEDALITLLSRFTALRDVTFFRVGLSEGAWTSLLGEVSSKLASLRSLRLVHVTQTGEYHQQSNVVPVRFNTSDAEVQSFSDHSLVPDCTISDKFDFKSKLDATIPRIVVYDDDFRNAHKDASPSGSEILGSGVDGDSMDDSGEEDFLGGDGGDDDSGGDEDDDSVL</sequence>
<feature type="region of interest" description="Disordered" evidence="1">
    <location>
        <begin position="440"/>
        <end position="486"/>
    </location>
</feature>
<name>A0A9P4IDL8_9PEZI</name>
<feature type="compositionally biased region" description="Acidic residues" evidence="1">
    <location>
        <begin position="456"/>
        <end position="486"/>
    </location>
</feature>
<dbReference type="InterPro" id="IPR032675">
    <property type="entry name" value="LRR_dom_sf"/>
</dbReference>
<reference evidence="3" key="1">
    <citation type="journal article" date="2020" name="Stud. Mycol.">
        <title>101 Dothideomycetes genomes: a test case for predicting lifestyles and emergence of pathogens.</title>
        <authorList>
            <person name="Haridas S."/>
            <person name="Albert R."/>
            <person name="Binder M."/>
            <person name="Bloem J."/>
            <person name="Labutti K."/>
            <person name="Salamov A."/>
            <person name="Andreopoulos B."/>
            <person name="Baker S."/>
            <person name="Barry K."/>
            <person name="Bills G."/>
            <person name="Bluhm B."/>
            <person name="Cannon C."/>
            <person name="Castanera R."/>
            <person name="Culley D."/>
            <person name="Daum C."/>
            <person name="Ezra D."/>
            <person name="Gonzalez J."/>
            <person name="Henrissat B."/>
            <person name="Kuo A."/>
            <person name="Liang C."/>
            <person name="Lipzen A."/>
            <person name="Lutzoni F."/>
            <person name="Magnuson J."/>
            <person name="Mondo S."/>
            <person name="Nolan M."/>
            <person name="Ohm R."/>
            <person name="Pangilinan J."/>
            <person name="Park H.-J."/>
            <person name="Ramirez L."/>
            <person name="Alfaro M."/>
            <person name="Sun H."/>
            <person name="Tritt A."/>
            <person name="Yoshinaga Y."/>
            <person name="Zwiers L.-H."/>
            <person name="Turgeon B."/>
            <person name="Goodwin S."/>
            <person name="Spatafora J."/>
            <person name="Crous P."/>
            <person name="Grigoriev I."/>
        </authorList>
    </citation>
    <scope>NUCLEOTIDE SEQUENCE</scope>
    <source>
        <strain evidence="3">CBS 133067</strain>
    </source>
</reference>
<evidence type="ECO:0000256" key="1">
    <source>
        <dbReference type="SAM" id="MobiDB-lite"/>
    </source>
</evidence>
<evidence type="ECO:0000259" key="2">
    <source>
        <dbReference type="PROSITE" id="PS50181"/>
    </source>
</evidence>
<dbReference type="OrthoDB" id="5279008at2759"/>
<dbReference type="EMBL" id="ML978128">
    <property type="protein sequence ID" value="KAF2097403.1"/>
    <property type="molecule type" value="Genomic_DNA"/>
</dbReference>
<evidence type="ECO:0000313" key="3">
    <source>
        <dbReference type="EMBL" id="KAF2097403.1"/>
    </source>
</evidence>
<dbReference type="PROSITE" id="PS50181">
    <property type="entry name" value="FBOX"/>
    <property type="match status" value="1"/>
</dbReference>
<dbReference type="Proteomes" id="UP000799772">
    <property type="component" value="Unassembled WGS sequence"/>
</dbReference>
<dbReference type="AlphaFoldDB" id="A0A9P4IDL8"/>
<organism evidence="3 4">
    <name type="scientific">Rhizodiscina lignyota</name>
    <dbReference type="NCBI Taxonomy" id="1504668"/>
    <lineage>
        <taxon>Eukaryota</taxon>
        <taxon>Fungi</taxon>
        <taxon>Dikarya</taxon>
        <taxon>Ascomycota</taxon>
        <taxon>Pezizomycotina</taxon>
        <taxon>Dothideomycetes</taxon>
        <taxon>Pleosporomycetidae</taxon>
        <taxon>Aulographales</taxon>
        <taxon>Rhizodiscinaceae</taxon>
        <taxon>Rhizodiscina</taxon>
    </lineage>
</organism>
<accession>A0A9P4IDL8</accession>
<feature type="domain" description="F-box" evidence="2">
    <location>
        <begin position="1"/>
        <end position="49"/>
    </location>
</feature>
<dbReference type="Gene3D" id="3.80.10.10">
    <property type="entry name" value="Ribonuclease Inhibitor"/>
    <property type="match status" value="1"/>
</dbReference>
<comment type="caution">
    <text evidence="3">The sequence shown here is derived from an EMBL/GenBank/DDBJ whole genome shotgun (WGS) entry which is preliminary data.</text>
</comment>
<gene>
    <name evidence="3" type="ORF">NA57DRAFT_77660</name>
</gene>